<dbReference type="InterPro" id="IPR000569">
    <property type="entry name" value="HECT_dom"/>
</dbReference>
<evidence type="ECO:0000259" key="8">
    <source>
        <dbReference type="PROSITE" id="PS50237"/>
    </source>
</evidence>
<evidence type="ECO:0000256" key="5">
    <source>
        <dbReference type="ARBA" id="ARBA00022786"/>
    </source>
</evidence>
<dbReference type="InterPro" id="IPR035983">
    <property type="entry name" value="Hect_E3_ubiquitin_ligase"/>
</dbReference>
<organism evidence="9 10">
    <name type="scientific">Durusdinium trenchii</name>
    <dbReference type="NCBI Taxonomy" id="1381693"/>
    <lineage>
        <taxon>Eukaryota</taxon>
        <taxon>Sar</taxon>
        <taxon>Alveolata</taxon>
        <taxon>Dinophyceae</taxon>
        <taxon>Suessiales</taxon>
        <taxon>Symbiodiniaceae</taxon>
        <taxon>Durusdinium</taxon>
    </lineage>
</organism>
<feature type="transmembrane region" description="Helical" evidence="7">
    <location>
        <begin position="626"/>
        <end position="649"/>
    </location>
</feature>
<keyword evidence="7" id="KW-0472">Membrane</keyword>
<name>A0ABP0Q0M0_9DINO</name>
<keyword evidence="10" id="KW-1185">Reference proteome</keyword>
<dbReference type="Pfam" id="PF00632">
    <property type="entry name" value="HECT"/>
    <property type="match status" value="1"/>
</dbReference>
<proteinExistence type="predicted"/>
<keyword evidence="5 6" id="KW-0833">Ubl conjugation pathway</keyword>
<dbReference type="SUPFAM" id="SSF56204">
    <property type="entry name" value="Hect, E3 ligase catalytic domain"/>
    <property type="match status" value="1"/>
</dbReference>
<accession>A0ABP0Q0M0</accession>
<comment type="caution">
    <text evidence="9">The sequence shown here is derived from an EMBL/GenBank/DDBJ whole genome shotgun (WGS) entry which is preliminary data.</text>
</comment>
<reference evidence="9 10" key="1">
    <citation type="submission" date="2024-02" db="EMBL/GenBank/DDBJ databases">
        <authorList>
            <person name="Chen Y."/>
            <person name="Shah S."/>
            <person name="Dougan E. K."/>
            <person name="Thang M."/>
            <person name="Chan C."/>
        </authorList>
    </citation>
    <scope>NUCLEOTIDE SEQUENCE [LARGE SCALE GENOMIC DNA]</scope>
</reference>
<gene>
    <name evidence="9" type="ORF">CCMP2556_LOCUS39727</name>
</gene>
<evidence type="ECO:0000313" key="9">
    <source>
        <dbReference type="EMBL" id="CAK9081128.1"/>
    </source>
</evidence>
<dbReference type="PANTHER" id="PTHR11254:SF67">
    <property type="entry name" value="E3 UBIQUITIN-PROTEIN LIGASE HUWE1"/>
    <property type="match status" value="1"/>
</dbReference>
<evidence type="ECO:0000256" key="3">
    <source>
        <dbReference type="ARBA" id="ARBA00012485"/>
    </source>
</evidence>
<evidence type="ECO:0000256" key="1">
    <source>
        <dbReference type="ARBA" id="ARBA00000885"/>
    </source>
</evidence>
<dbReference type="PROSITE" id="PS50237">
    <property type="entry name" value="HECT"/>
    <property type="match status" value="1"/>
</dbReference>
<dbReference type="Gene3D" id="3.30.2410.10">
    <property type="entry name" value="Hect, E3 ligase catalytic domain"/>
    <property type="match status" value="1"/>
</dbReference>
<feature type="active site" description="Glycyl thioester intermediate" evidence="6">
    <location>
        <position position="1111"/>
    </location>
</feature>
<comment type="pathway">
    <text evidence="2">Protein modification; protein ubiquitination.</text>
</comment>
<dbReference type="EMBL" id="CAXAMN010023806">
    <property type="protein sequence ID" value="CAK9081128.1"/>
    <property type="molecule type" value="Genomic_DNA"/>
</dbReference>
<feature type="transmembrane region" description="Helical" evidence="7">
    <location>
        <begin position="581"/>
        <end position="606"/>
    </location>
</feature>
<keyword evidence="7" id="KW-0812">Transmembrane</keyword>
<dbReference type="EC" id="2.3.2.26" evidence="3"/>
<feature type="domain" description="HECT" evidence="8">
    <location>
        <begin position="748"/>
        <end position="1143"/>
    </location>
</feature>
<protein>
    <recommendedName>
        <fullName evidence="3">HECT-type E3 ubiquitin transferase</fullName>
        <ecNumber evidence="3">2.3.2.26</ecNumber>
    </recommendedName>
</protein>
<keyword evidence="4" id="KW-0808">Transferase</keyword>
<evidence type="ECO:0000256" key="7">
    <source>
        <dbReference type="SAM" id="Phobius"/>
    </source>
</evidence>
<dbReference type="Gene3D" id="3.90.1750.10">
    <property type="entry name" value="Hect, E3 ligase catalytic domains"/>
    <property type="match status" value="1"/>
</dbReference>
<dbReference type="SMART" id="SM00119">
    <property type="entry name" value="HECTc"/>
    <property type="match status" value="1"/>
</dbReference>
<evidence type="ECO:0000256" key="4">
    <source>
        <dbReference type="ARBA" id="ARBA00022679"/>
    </source>
</evidence>
<sequence length="1143" mass="127259">MEDAPGADALAKAKKFDLEVQYFGRPTSKTSWVFAVALLMPRGQRLFSALEAIIKQRVWDEAFDDEAVETLNFEKSRVGLGDIYAKQYEVKWCRWAVRWVIGPFKLDQLSNAHFTLVSSADGSSPRPPLLGAAAAHAAKVPSLKMEETIPLMVSDAQLQAPHGRICMAGPVLAITLRWTMRPEEAKAPRRHAKEKLEGVGQDHTELSPDEKAAAWGLAPEENTTGNRALGLMMSIGAPHAESGPEEDAGEEGATLRRRAWKVEEGMTSPETWPAEIHLNIRLKDRREREEKLEEKNQKAKAEKAAPWKFRFRGGSRLRGCKRRSAECPGSLDAAFGPQEMDYLAAALLGIVRSAPRVERTWEIPDHLKLCQLTHEGAAFRGLATTLKQRDFATKFSYVSLACAMLSSESEQKSPFWAVLLAALGQGTCQLAEDAASDAELLCEAAAGDAASASAPAPLPAVAQRPAPPEGCEALGARRCDGAMCCCPEDEPCWRPGWSQEHCSVCPGAFLQWRDKEKFSAERSLAGLLLAPRSALFFLDLLELFRGTARFAERSWASLLWRLVVPQITEMPYIMAWAEDSFWWSLGLVHALVGHLLAEATLLLRLLIIFLGPGSPSLRRQAILQELVLSLQSGFMSALLVVLTLTLHFLPRGAGVLRSAVTMILCWRCWEATVAPFWWWRARRMGMTAAHLLVVIALLNCSKNLRFDLLTSLLMMGPGAYMGCRIALELFVGERTSVLVQRWRFLESSVEQLAQLTRRQLRFAPNVIYVSSPEELGKEPGRQEIGLDFGGLFRDWLAQLALGLFDSSNGLVEHSCVDGTCYARLKPGADLKHLEAMGKVLGLALRDQQPLGVEICPPLAHLLAHPTLPRALQQISKETAEQTADRDCLEIGDQLRTPAGGGELRRLGFSAEWLRWVSQEEYDFWRRAQRTPVESELDHVDYQGTRSAEGLREHMERKALSSLVLDVSTELEYVWRGLRSVPNVSLPSLDREVKRGLEEEDVTCSRPSKRRRLERSVLQGLISGGPDVPLTVWQAVTRYTPYEATRAIEGQRTVSWFWDYVASLDCEQRSGLLQWITGYRRIPPGGFPSPVPYMTLHLANVGPERLPTAHTCGLQLDLPRSYVTAQMLAERLSHASAERQFHLV</sequence>
<dbReference type="PANTHER" id="PTHR11254">
    <property type="entry name" value="HECT DOMAIN UBIQUITIN-PROTEIN LIGASE"/>
    <property type="match status" value="1"/>
</dbReference>
<keyword evidence="7" id="KW-1133">Transmembrane helix</keyword>
<evidence type="ECO:0000256" key="2">
    <source>
        <dbReference type="ARBA" id="ARBA00004906"/>
    </source>
</evidence>
<comment type="catalytic activity">
    <reaction evidence="1">
        <text>S-ubiquitinyl-[E2 ubiquitin-conjugating enzyme]-L-cysteine + [acceptor protein]-L-lysine = [E2 ubiquitin-conjugating enzyme]-L-cysteine + N(6)-ubiquitinyl-[acceptor protein]-L-lysine.</text>
        <dbReference type="EC" id="2.3.2.26"/>
    </reaction>
</comment>
<evidence type="ECO:0000313" key="10">
    <source>
        <dbReference type="Proteomes" id="UP001642484"/>
    </source>
</evidence>
<dbReference type="Proteomes" id="UP001642484">
    <property type="component" value="Unassembled WGS sequence"/>
</dbReference>
<dbReference type="InterPro" id="IPR050409">
    <property type="entry name" value="E3_ubiq-protein_ligase"/>
</dbReference>
<evidence type="ECO:0000256" key="6">
    <source>
        <dbReference type="PROSITE-ProRule" id="PRU00104"/>
    </source>
</evidence>